<proteinExistence type="predicted"/>
<keyword evidence="6" id="KW-1185">Reference proteome</keyword>
<name>A0A7Z7HQS9_9PROT</name>
<evidence type="ECO:0000256" key="1">
    <source>
        <dbReference type="ARBA" id="ARBA00023224"/>
    </source>
</evidence>
<evidence type="ECO:0000259" key="4">
    <source>
        <dbReference type="PROSITE" id="PS50111"/>
    </source>
</evidence>
<keyword evidence="3" id="KW-1133">Transmembrane helix</keyword>
<dbReference type="PANTHER" id="PTHR32089:SF112">
    <property type="entry name" value="LYSOZYME-LIKE PROTEIN-RELATED"/>
    <property type="match status" value="1"/>
</dbReference>
<evidence type="ECO:0000313" key="5">
    <source>
        <dbReference type="EMBL" id="SMB25884.1"/>
    </source>
</evidence>
<evidence type="ECO:0000313" key="6">
    <source>
        <dbReference type="Proteomes" id="UP000242886"/>
    </source>
</evidence>
<reference evidence="5" key="1">
    <citation type="submission" date="2017-03" db="EMBL/GenBank/DDBJ databases">
        <authorList>
            <consortium name="AG Boll"/>
        </authorList>
    </citation>
    <scope>NUCLEOTIDE SEQUENCE [LARGE SCALE GENOMIC DNA]</scope>
    <source>
        <strain evidence="5">Chol</strain>
    </source>
</reference>
<dbReference type="SMART" id="SM00283">
    <property type="entry name" value="MA"/>
    <property type="match status" value="1"/>
</dbReference>
<dbReference type="GO" id="GO:0016020">
    <property type="term" value="C:membrane"/>
    <property type="evidence" value="ECO:0007669"/>
    <property type="project" value="InterPro"/>
</dbReference>
<gene>
    <name evidence="5" type="ORF">SDENCHOL_20001</name>
</gene>
<accession>A0A7Z7HQS9</accession>
<organism evidence="5 6">
    <name type="scientific">Sterolibacterium denitrificans</name>
    <dbReference type="NCBI Taxonomy" id="157592"/>
    <lineage>
        <taxon>Bacteria</taxon>
        <taxon>Pseudomonadati</taxon>
        <taxon>Pseudomonadota</taxon>
        <taxon>Betaproteobacteria</taxon>
        <taxon>Nitrosomonadales</taxon>
        <taxon>Sterolibacteriaceae</taxon>
        <taxon>Sterolibacterium</taxon>
    </lineage>
</organism>
<keyword evidence="1 2" id="KW-0807">Transducer</keyword>
<dbReference type="Gene3D" id="1.10.287.950">
    <property type="entry name" value="Methyl-accepting chemotaxis protein"/>
    <property type="match status" value="1"/>
</dbReference>
<dbReference type="PROSITE" id="PS50111">
    <property type="entry name" value="CHEMOTAXIS_TRANSDUC_2"/>
    <property type="match status" value="1"/>
</dbReference>
<feature type="domain" description="Methyl-accepting transducer" evidence="4">
    <location>
        <begin position="132"/>
        <end position="256"/>
    </location>
</feature>
<dbReference type="PANTHER" id="PTHR32089">
    <property type="entry name" value="METHYL-ACCEPTING CHEMOTAXIS PROTEIN MCPB"/>
    <property type="match status" value="1"/>
</dbReference>
<dbReference type="Pfam" id="PF00015">
    <property type="entry name" value="MCPsignal"/>
    <property type="match status" value="1"/>
</dbReference>
<dbReference type="InterPro" id="IPR004089">
    <property type="entry name" value="MCPsignal_dom"/>
</dbReference>
<keyword evidence="3" id="KW-0472">Membrane</keyword>
<dbReference type="EMBL" id="LT837803">
    <property type="protein sequence ID" value="SMB25884.1"/>
    <property type="molecule type" value="Genomic_DNA"/>
</dbReference>
<keyword evidence="3" id="KW-0812">Transmembrane</keyword>
<dbReference type="Proteomes" id="UP000242886">
    <property type="component" value="Chromosome SDENCHOL"/>
</dbReference>
<feature type="transmembrane region" description="Helical" evidence="3">
    <location>
        <begin position="36"/>
        <end position="57"/>
    </location>
</feature>
<dbReference type="SUPFAM" id="SSF58104">
    <property type="entry name" value="Methyl-accepting chemotaxis protein (MCP) signaling domain"/>
    <property type="match status" value="1"/>
</dbReference>
<evidence type="ECO:0000256" key="2">
    <source>
        <dbReference type="PROSITE-ProRule" id="PRU00284"/>
    </source>
</evidence>
<evidence type="ECO:0000256" key="3">
    <source>
        <dbReference type="SAM" id="Phobius"/>
    </source>
</evidence>
<protein>
    <submittedName>
        <fullName evidence="5">Methyl-accepting chemotaxis protein</fullName>
    </submittedName>
</protein>
<sequence length="410" mass="45091">MGLAIAATLIAVVLSDVVYGFLARLNWVGEDMHTIVTSVTAVSLVFFGQIVLNRLVLKRSFSQYVQAASDWASNRQDVLDNFEIMARQLTLVRTFNEVLGGHLVDVVRVTEVAAFDIAGRLDHINQESQRLTEEVRVSVEHSNALSTQSGTEIERNLEAVRALMDYREAREKSQQCMQQSIARVVAEIGSLSPLVELIKKIAKQTDLLSLNASIEAARAGASGQGFAVVADAIRKLANQTSEAATEISTGIEVVSSAIMKELKTAFALDNSGSDQLQLNEITERLHNMSDHFAETLTYLQQLTGSLNQSTEKISHDVLDTLGNLQFQDIIRQQLEQVIQGLERLSGVTDDLAQGSRVGFVAPLQLTTLLEGHLEELKRSYVMQAQHDVHDKKQRCGEATSSVGTSRVELF</sequence>
<dbReference type="AlphaFoldDB" id="A0A7Z7HQS9"/>
<dbReference type="GO" id="GO:0007165">
    <property type="term" value="P:signal transduction"/>
    <property type="evidence" value="ECO:0007669"/>
    <property type="project" value="UniProtKB-KW"/>
</dbReference>